<evidence type="ECO:0000256" key="5">
    <source>
        <dbReference type="ARBA" id="ARBA00022679"/>
    </source>
</evidence>
<feature type="domain" description="Thymidylate kinase-like" evidence="10">
    <location>
        <begin position="26"/>
        <end position="210"/>
    </location>
</feature>
<dbReference type="EMBL" id="JNVN01001487">
    <property type="protein sequence ID" value="KHJ33351.1"/>
    <property type="molecule type" value="Genomic_DNA"/>
</dbReference>
<keyword evidence="12" id="KW-1185">Reference proteome</keyword>
<dbReference type="GO" id="GO:0004550">
    <property type="term" value="F:nucleoside diphosphate kinase activity"/>
    <property type="evidence" value="ECO:0007669"/>
    <property type="project" value="TreeGrafter"/>
</dbReference>
<sequence>MPSSTEEQWPWKQPVCPVTRGAFIVIEGLDRAGKTTQVKRLCDKLYLLGLNVKTLRFPDRASPIGLMINNYLQNLTHMDDHAIHLLFSANRWERANWIKENINAGYTIVCDRYHLSGVAYSVGKNNPSLTKEWALASDIGLPCPDAIIFLDISPEDASVRAEFGTEKYEKKEFQQQIRKIFLHLLDSISNDTLVRIIDAGQPVLTVESQIFATISDTVDSIISGLFKKQIKMVLPLREKNDIIQ</sequence>
<dbReference type="GO" id="GO:0006235">
    <property type="term" value="P:dTTP biosynthetic process"/>
    <property type="evidence" value="ECO:0007669"/>
    <property type="project" value="TreeGrafter"/>
</dbReference>
<evidence type="ECO:0000256" key="9">
    <source>
        <dbReference type="ARBA" id="ARBA00022840"/>
    </source>
</evidence>
<accession>A0A0B1P8V2</accession>
<dbReference type="Gene3D" id="3.40.50.300">
    <property type="entry name" value="P-loop containing nucleotide triphosphate hydrolases"/>
    <property type="match status" value="1"/>
</dbReference>
<dbReference type="InterPro" id="IPR039430">
    <property type="entry name" value="Thymidylate_kin-like_dom"/>
</dbReference>
<dbReference type="HAMAP" id="MF_00165">
    <property type="entry name" value="Thymidylate_kinase"/>
    <property type="match status" value="1"/>
</dbReference>
<keyword evidence="8 11" id="KW-0418">Kinase</keyword>
<dbReference type="SUPFAM" id="SSF52540">
    <property type="entry name" value="P-loop containing nucleoside triphosphate hydrolases"/>
    <property type="match status" value="1"/>
</dbReference>
<evidence type="ECO:0000256" key="1">
    <source>
        <dbReference type="ARBA" id="ARBA00004992"/>
    </source>
</evidence>
<keyword evidence="9" id="KW-0067">ATP-binding</keyword>
<keyword evidence="6" id="KW-0545">Nucleotide biosynthesis</keyword>
<keyword evidence="5" id="KW-0808">Transferase</keyword>
<comment type="caution">
    <text evidence="11">The sequence shown here is derived from an EMBL/GenBank/DDBJ whole genome shotgun (WGS) entry which is preliminary data.</text>
</comment>
<dbReference type="GO" id="GO:0005524">
    <property type="term" value="F:ATP binding"/>
    <property type="evidence" value="ECO:0007669"/>
    <property type="project" value="UniProtKB-KW"/>
</dbReference>
<dbReference type="GO" id="GO:0006227">
    <property type="term" value="P:dUDP biosynthetic process"/>
    <property type="evidence" value="ECO:0007669"/>
    <property type="project" value="TreeGrafter"/>
</dbReference>
<comment type="pathway">
    <text evidence="1">Pyrimidine metabolism; dTTP biosynthesis.</text>
</comment>
<dbReference type="HOGENOM" id="CLU_049131_3_1_1"/>
<evidence type="ECO:0000256" key="6">
    <source>
        <dbReference type="ARBA" id="ARBA00022727"/>
    </source>
</evidence>
<dbReference type="AlphaFoldDB" id="A0A0B1P8V2"/>
<dbReference type="CDD" id="cd01672">
    <property type="entry name" value="TMPK"/>
    <property type="match status" value="1"/>
</dbReference>
<evidence type="ECO:0000256" key="3">
    <source>
        <dbReference type="ARBA" id="ARBA00012980"/>
    </source>
</evidence>
<dbReference type="InterPro" id="IPR018095">
    <property type="entry name" value="Thymidylate_kin_CS"/>
</dbReference>
<dbReference type="GO" id="GO:0004798">
    <property type="term" value="F:dTMP kinase activity"/>
    <property type="evidence" value="ECO:0007669"/>
    <property type="project" value="UniProtKB-EC"/>
</dbReference>
<dbReference type="EC" id="2.7.4.9" evidence="3"/>
<evidence type="ECO:0000259" key="10">
    <source>
        <dbReference type="Pfam" id="PF02223"/>
    </source>
</evidence>
<comment type="similarity">
    <text evidence="2">Belongs to the thymidylate kinase family.</text>
</comment>
<evidence type="ECO:0000256" key="8">
    <source>
        <dbReference type="ARBA" id="ARBA00022777"/>
    </source>
</evidence>
<evidence type="ECO:0000256" key="7">
    <source>
        <dbReference type="ARBA" id="ARBA00022741"/>
    </source>
</evidence>
<dbReference type="Proteomes" id="UP000030854">
    <property type="component" value="Unassembled WGS sequence"/>
</dbReference>
<dbReference type="GO" id="GO:0006233">
    <property type="term" value="P:dTDP biosynthetic process"/>
    <property type="evidence" value="ECO:0007669"/>
    <property type="project" value="InterPro"/>
</dbReference>
<keyword evidence="7" id="KW-0547">Nucleotide-binding</keyword>
<dbReference type="NCBIfam" id="TIGR00041">
    <property type="entry name" value="DTMP_kinase"/>
    <property type="match status" value="1"/>
</dbReference>
<organism evidence="11 12">
    <name type="scientific">Uncinula necator</name>
    <name type="common">Grape powdery mildew</name>
    <dbReference type="NCBI Taxonomy" id="52586"/>
    <lineage>
        <taxon>Eukaryota</taxon>
        <taxon>Fungi</taxon>
        <taxon>Dikarya</taxon>
        <taxon>Ascomycota</taxon>
        <taxon>Pezizomycotina</taxon>
        <taxon>Leotiomycetes</taxon>
        <taxon>Erysiphales</taxon>
        <taxon>Erysiphaceae</taxon>
        <taxon>Erysiphe</taxon>
    </lineage>
</organism>
<dbReference type="Pfam" id="PF02223">
    <property type="entry name" value="Thymidylate_kin"/>
    <property type="match status" value="1"/>
</dbReference>
<evidence type="ECO:0000313" key="12">
    <source>
        <dbReference type="Proteomes" id="UP000030854"/>
    </source>
</evidence>
<dbReference type="PANTHER" id="PTHR10344:SF1">
    <property type="entry name" value="THYMIDYLATE KINASE"/>
    <property type="match status" value="1"/>
</dbReference>
<dbReference type="PROSITE" id="PS01331">
    <property type="entry name" value="THYMIDYLATE_KINASE"/>
    <property type="match status" value="1"/>
</dbReference>
<evidence type="ECO:0000256" key="2">
    <source>
        <dbReference type="ARBA" id="ARBA00009776"/>
    </source>
</evidence>
<dbReference type="GO" id="GO:0005634">
    <property type="term" value="C:nucleus"/>
    <property type="evidence" value="ECO:0007669"/>
    <property type="project" value="TreeGrafter"/>
</dbReference>
<evidence type="ECO:0000256" key="4">
    <source>
        <dbReference type="ARBA" id="ARBA00017144"/>
    </source>
</evidence>
<dbReference type="GO" id="GO:0005829">
    <property type="term" value="C:cytosol"/>
    <property type="evidence" value="ECO:0007669"/>
    <property type="project" value="TreeGrafter"/>
</dbReference>
<protein>
    <recommendedName>
        <fullName evidence="4">Thymidylate kinase</fullName>
        <ecNumber evidence="3">2.7.4.9</ecNumber>
    </recommendedName>
</protein>
<dbReference type="InterPro" id="IPR027417">
    <property type="entry name" value="P-loop_NTPase"/>
</dbReference>
<dbReference type="OMA" id="YWHQFDA"/>
<dbReference type="FunFam" id="3.40.50.300:FF:000679">
    <property type="entry name" value="Thymidylate kinase"/>
    <property type="match status" value="1"/>
</dbReference>
<dbReference type="PANTHER" id="PTHR10344">
    <property type="entry name" value="THYMIDYLATE KINASE"/>
    <property type="match status" value="1"/>
</dbReference>
<reference evidence="11 12" key="1">
    <citation type="journal article" date="2014" name="BMC Genomics">
        <title>Adaptive genomic structural variation in the grape powdery mildew pathogen, Erysiphe necator.</title>
        <authorList>
            <person name="Jones L."/>
            <person name="Riaz S."/>
            <person name="Morales-Cruz A."/>
            <person name="Amrine K.C."/>
            <person name="McGuire B."/>
            <person name="Gubler W.D."/>
            <person name="Walker M.A."/>
            <person name="Cantu D."/>
        </authorList>
    </citation>
    <scope>NUCLEOTIDE SEQUENCE [LARGE SCALE GENOMIC DNA]</scope>
    <source>
        <strain evidence="12">c</strain>
    </source>
</reference>
<name>A0A0B1P8V2_UNCNE</name>
<dbReference type="STRING" id="52586.A0A0B1P8V2"/>
<gene>
    <name evidence="11" type="ORF">EV44_g2759</name>
</gene>
<evidence type="ECO:0000313" key="11">
    <source>
        <dbReference type="EMBL" id="KHJ33351.1"/>
    </source>
</evidence>
<proteinExistence type="inferred from homology"/>
<dbReference type="InterPro" id="IPR018094">
    <property type="entry name" value="Thymidylate_kinase"/>
</dbReference>